<proteinExistence type="inferred from homology"/>
<evidence type="ECO:0000256" key="3">
    <source>
        <dbReference type="ARBA" id="ARBA00022705"/>
    </source>
</evidence>
<keyword evidence="3" id="KW-0235">DNA replication</keyword>
<comment type="similarity">
    <text evidence="1">Belongs to the DCC1 family.</text>
</comment>
<dbReference type="GO" id="GO:0034088">
    <property type="term" value="P:maintenance of mitotic sister chromatid cohesion"/>
    <property type="evidence" value="ECO:0007669"/>
    <property type="project" value="TreeGrafter"/>
</dbReference>
<protein>
    <recommendedName>
        <fullName evidence="2">Sister chromatid cohesion protein DCC1</fullName>
    </recommendedName>
</protein>
<name>A0AAD4NAL2_9BILA</name>
<feature type="region of interest" description="Disordered" evidence="4">
    <location>
        <begin position="1"/>
        <end position="24"/>
    </location>
</feature>
<dbReference type="EMBL" id="JAKKPZ010000009">
    <property type="protein sequence ID" value="KAI1717275.1"/>
    <property type="molecule type" value="Genomic_DNA"/>
</dbReference>
<dbReference type="AlphaFoldDB" id="A0AAD4NAL2"/>
<dbReference type="PANTHER" id="PTHR13395:SF6">
    <property type="entry name" value="SISTER CHROMATID COHESION PROTEIN DCC1"/>
    <property type="match status" value="1"/>
</dbReference>
<keyword evidence="6" id="KW-1185">Reference proteome</keyword>
<sequence length="428" mass="49336">MDVDTEMEVIHNGPMPETPKSSEYSINKAPLRKRQENAQAADKESDARNIFKNTQNFTEIKGDIHKIVMSDPFVPADFKLLEMDKETLKEILDGEELVIRGQSSDFVVACTSNKTYQVKEVEASNSFLLFPKFKDLSNPESENDQTPQLETVSVTNIYLELMEAGPTYSVRLREILQKSILDLGDGPLELQRSGLTWDNLLDEIQMSEAQLRVELNRYPYIEHKGFIYLLSEYSQSKLLDELVELCDDPTRRNITVNRITFDVLKENFSTGVMGDNVILWILKNFCNTTDDPGAYLLSKEKVIRARARELLSADKSKEWSLTEFETKLEILLPNSFLLDVRYLKGLALLSDDLVLGKKVRYLNSEDLPTDIQQRLETLFKLQSMWTKDDIEPYVIDFCPNSAKIEEFLLRHCRIVRKGTEKVFCLKQF</sequence>
<evidence type="ECO:0000313" key="5">
    <source>
        <dbReference type="EMBL" id="KAI1717275.1"/>
    </source>
</evidence>
<dbReference type="InterPro" id="IPR019128">
    <property type="entry name" value="Dcc1"/>
</dbReference>
<dbReference type="Pfam" id="PF09724">
    <property type="entry name" value="Dcc1"/>
    <property type="match status" value="1"/>
</dbReference>
<organism evidence="5 6">
    <name type="scientific">Ditylenchus destructor</name>
    <dbReference type="NCBI Taxonomy" id="166010"/>
    <lineage>
        <taxon>Eukaryota</taxon>
        <taxon>Metazoa</taxon>
        <taxon>Ecdysozoa</taxon>
        <taxon>Nematoda</taxon>
        <taxon>Chromadorea</taxon>
        <taxon>Rhabditida</taxon>
        <taxon>Tylenchina</taxon>
        <taxon>Tylenchomorpha</taxon>
        <taxon>Sphaerularioidea</taxon>
        <taxon>Anguinidae</taxon>
        <taxon>Anguininae</taxon>
        <taxon>Ditylenchus</taxon>
    </lineage>
</organism>
<gene>
    <name evidence="5" type="ORF">DdX_07014</name>
</gene>
<dbReference type="PANTHER" id="PTHR13395">
    <property type="entry name" value="SISTER CHROMATID COHESION PROTEIN DCC1-RELATED"/>
    <property type="match status" value="1"/>
</dbReference>
<evidence type="ECO:0000313" key="6">
    <source>
        <dbReference type="Proteomes" id="UP001201812"/>
    </source>
</evidence>
<dbReference type="GO" id="GO:0000785">
    <property type="term" value="C:chromatin"/>
    <property type="evidence" value="ECO:0007669"/>
    <property type="project" value="TreeGrafter"/>
</dbReference>
<dbReference type="GO" id="GO:0006260">
    <property type="term" value="P:DNA replication"/>
    <property type="evidence" value="ECO:0007669"/>
    <property type="project" value="UniProtKB-KW"/>
</dbReference>
<evidence type="ECO:0000256" key="4">
    <source>
        <dbReference type="SAM" id="MobiDB-lite"/>
    </source>
</evidence>
<comment type="caution">
    <text evidence="5">The sequence shown here is derived from an EMBL/GenBank/DDBJ whole genome shotgun (WGS) entry which is preliminary data.</text>
</comment>
<evidence type="ECO:0000256" key="2">
    <source>
        <dbReference type="ARBA" id="ARBA00017682"/>
    </source>
</evidence>
<reference evidence="5" key="1">
    <citation type="submission" date="2022-01" db="EMBL/GenBank/DDBJ databases">
        <title>Genome Sequence Resource for Two Populations of Ditylenchus destructor, the Migratory Endoparasitic Phytonematode.</title>
        <authorList>
            <person name="Zhang H."/>
            <person name="Lin R."/>
            <person name="Xie B."/>
        </authorList>
    </citation>
    <scope>NUCLEOTIDE SEQUENCE</scope>
    <source>
        <strain evidence="5">BazhouSP</strain>
    </source>
</reference>
<dbReference type="GO" id="GO:0000775">
    <property type="term" value="C:chromosome, centromeric region"/>
    <property type="evidence" value="ECO:0007669"/>
    <property type="project" value="TreeGrafter"/>
</dbReference>
<dbReference type="Proteomes" id="UP001201812">
    <property type="component" value="Unassembled WGS sequence"/>
</dbReference>
<accession>A0AAD4NAL2</accession>
<evidence type="ECO:0000256" key="1">
    <source>
        <dbReference type="ARBA" id="ARBA00007017"/>
    </source>
</evidence>
<dbReference type="GO" id="GO:0031390">
    <property type="term" value="C:Ctf18 RFC-like complex"/>
    <property type="evidence" value="ECO:0007669"/>
    <property type="project" value="InterPro"/>
</dbReference>